<dbReference type="AlphaFoldDB" id="A0AAW2YHR4"/>
<evidence type="ECO:0000313" key="4">
    <source>
        <dbReference type="Proteomes" id="UP001431209"/>
    </source>
</evidence>
<dbReference type="GO" id="GO:0005737">
    <property type="term" value="C:cytoplasm"/>
    <property type="evidence" value="ECO:0007669"/>
    <property type="project" value="TreeGrafter"/>
</dbReference>
<evidence type="ECO:0000259" key="2">
    <source>
        <dbReference type="PROSITE" id="PS50010"/>
    </source>
</evidence>
<comment type="caution">
    <text evidence="3">The sequence shown here is derived from an EMBL/GenBank/DDBJ whole genome shotgun (WGS) entry which is preliminary data.</text>
</comment>
<dbReference type="EMBL" id="JAOPGA020000125">
    <property type="protein sequence ID" value="KAL0476981.1"/>
    <property type="molecule type" value="Genomic_DNA"/>
</dbReference>
<dbReference type="Proteomes" id="UP001431209">
    <property type="component" value="Unassembled WGS sequence"/>
</dbReference>
<organism evidence="3 4">
    <name type="scientific">Acrasis kona</name>
    <dbReference type="NCBI Taxonomy" id="1008807"/>
    <lineage>
        <taxon>Eukaryota</taxon>
        <taxon>Discoba</taxon>
        <taxon>Heterolobosea</taxon>
        <taxon>Tetramitia</taxon>
        <taxon>Eutetramitia</taxon>
        <taxon>Acrasidae</taxon>
        <taxon>Acrasis</taxon>
    </lineage>
</organism>
<keyword evidence="4" id="KW-1185">Reference proteome</keyword>
<dbReference type="SMART" id="SM00325">
    <property type="entry name" value="RhoGEF"/>
    <property type="match status" value="1"/>
</dbReference>
<feature type="region of interest" description="Disordered" evidence="1">
    <location>
        <begin position="920"/>
        <end position="940"/>
    </location>
</feature>
<reference evidence="3 4" key="1">
    <citation type="submission" date="2024-03" db="EMBL/GenBank/DDBJ databases">
        <title>The Acrasis kona genome and developmental transcriptomes reveal deep origins of eukaryotic multicellular pathways.</title>
        <authorList>
            <person name="Sheikh S."/>
            <person name="Fu C.-J."/>
            <person name="Brown M.W."/>
            <person name="Baldauf S.L."/>
        </authorList>
    </citation>
    <scope>NUCLEOTIDE SEQUENCE [LARGE SCALE GENOMIC DNA]</scope>
    <source>
        <strain evidence="3 4">ATCC MYA-3509</strain>
    </source>
</reference>
<proteinExistence type="predicted"/>
<accession>A0AAW2YHR4</accession>
<dbReference type="InterPro" id="IPR000219">
    <property type="entry name" value="DH_dom"/>
</dbReference>
<feature type="domain" description="DH" evidence="2">
    <location>
        <begin position="41"/>
        <end position="320"/>
    </location>
</feature>
<feature type="compositionally biased region" description="Polar residues" evidence="1">
    <location>
        <begin position="137"/>
        <end position="147"/>
    </location>
</feature>
<evidence type="ECO:0000256" key="1">
    <source>
        <dbReference type="SAM" id="MobiDB-lite"/>
    </source>
</evidence>
<feature type="compositionally biased region" description="Low complexity" evidence="1">
    <location>
        <begin position="672"/>
        <end position="699"/>
    </location>
</feature>
<protein>
    <submittedName>
        <fullName evidence="3">GxcJJ</fullName>
    </submittedName>
</protein>
<dbReference type="SUPFAM" id="SSF48065">
    <property type="entry name" value="DBL homology domain (DH-domain)"/>
    <property type="match status" value="1"/>
</dbReference>
<dbReference type="PROSITE" id="PS50010">
    <property type="entry name" value="DH_2"/>
    <property type="match status" value="1"/>
</dbReference>
<evidence type="ECO:0000313" key="3">
    <source>
        <dbReference type="EMBL" id="KAL0476981.1"/>
    </source>
</evidence>
<dbReference type="GO" id="GO:0005085">
    <property type="term" value="F:guanyl-nucleotide exchange factor activity"/>
    <property type="evidence" value="ECO:0007669"/>
    <property type="project" value="InterPro"/>
</dbReference>
<dbReference type="InterPro" id="IPR035899">
    <property type="entry name" value="DBL_dom_sf"/>
</dbReference>
<dbReference type="CDD" id="cd00160">
    <property type="entry name" value="RhoGEF"/>
    <property type="match status" value="1"/>
</dbReference>
<feature type="region of interest" description="Disordered" evidence="1">
    <location>
        <begin position="672"/>
        <end position="708"/>
    </location>
</feature>
<dbReference type="PANTHER" id="PTHR12673">
    <property type="entry name" value="FACIOGENITAL DYSPLASIA PROTEIN"/>
    <property type="match status" value="1"/>
</dbReference>
<dbReference type="Gene3D" id="1.20.900.10">
    <property type="entry name" value="Dbl homology (DH) domain"/>
    <property type="match status" value="1"/>
</dbReference>
<feature type="region of interest" description="Disordered" evidence="1">
    <location>
        <begin position="177"/>
        <end position="201"/>
    </location>
</feature>
<gene>
    <name evidence="3" type="ORF">AKO1_006433</name>
</gene>
<sequence>MLQTIQPTEGDNAEQHSAAKTIQRAYRLGKLRKKLSKMSIHRRKVIAEIIATEKAYVEDLKLVENVFMTPLLVKKLIPKERAPQIFGNIKAIKSLNDAFYARLEAAQTSTLSLPLKRRSSLSSTSPVDSPVSPVNIVLNSPAESPNSARAHLSKEKKKNSWMGNIGAALLGLDDSKRKPERKDSLSLSPTDVEAPEPSTSSPVKVTKVETFAGAMKSIVPFMKLYTDYINNFEKAMDILRECRKSKPELDTYLKKLKQETKECRSMDISSFLVMPVQRIPRYQLLLQEVIKNTPKDHHDYDDLTNSLKTVVNVNKHLNNQRKYKEAKTRVVTVAKRLDEMINTHKNEPEETIKSIEIAKATIVAPFRHYVDECKVRLGRMSRADNEDRLAPVQYDMILFIDLVLFMIDDMEQSSTTPDESIVLAQPIFLVLTDMNMIAEDNLIRINYYAGPYHFVVQFSNEEDCTRFYDLMQQNKSQEEEKLCKLLTDQQSHDNDPEESAAREKAMYIIKNLEQYVNKKETVQYNFGDKQHDFLKIYASFKELVKKYESIQEQCSLMDPESNQKLVHDKELEMNQIYEQIKDCMDRLHKGMEILERYQDHANEADDVLNCVLRKDTYTMDKLFGAQVCNLQSMGAYERMSEVEEFGKNQIMKRIHMDANGQAPLFMDIASSNTIQQQQQQPSPRTPTTTATTIKSSPRTQQSTQQHDHLINKVDQLEKELRAKKIMFDAVTRERKKFEMEVKELNMKLKHYQNHGNNGSASPRSLASPRNNSQRSPYPTPPLSSSPSSSSSSLHDSNTKELNMIKEQLDHHKQLVGRLNHDHLEMKNELDALRCAIKNKDELIHQQGTMIESLSVITAEPTPSMAINESNHGDDLMIQQLNERIKELTSENQTLREFYDANQESRRKRKSSSKKHLLEEVEKREVEKREVEKKEEKNDKKEKINKLIKSVQVPQLSMQSIVIQDVDCSLPISSLAQQQQHEEEDTNEDISHRSFAARMELFKKIDIAKQEEGKKSARVIT</sequence>
<feature type="compositionally biased region" description="Low complexity" evidence="1">
    <location>
        <begin position="114"/>
        <end position="134"/>
    </location>
</feature>
<feature type="region of interest" description="Disordered" evidence="1">
    <location>
        <begin position="751"/>
        <end position="797"/>
    </location>
</feature>
<dbReference type="PANTHER" id="PTHR12673:SF159">
    <property type="entry name" value="LD03170P"/>
    <property type="match status" value="1"/>
</dbReference>
<feature type="region of interest" description="Disordered" evidence="1">
    <location>
        <begin position="114"/>
        <end position="158"/>
    </location>
</feature>
<feature type="compositionally biased region" description="Polar residues" evidence="1">
    <location>
        <begin position="753"/>
        <end position="774"/>
    </location>
</feature>
<dbReference type="Pfam" id="PF00621">
    <property type="entry name" value="RhoGEF"/>
    <property type="match status" value="2"/>
</dbReference>
<dbReference type="InterPro" id="IPR051092">
    <property type="entry name" value="FYVE_RhoGEF_PH"/>
</dbReference>
<name>A0AAW2YHR4_9EUKA</name>